<dbReference type="Proteomes" id="UP000239494">
    <property type="component" value="Unassembled WGS sequence"/>
</dbReference>
<keyword evidence="1" id="KW-1133">Transmembrane helix</keyword>
<keyword evidence="1" id="KW-0472">Membrane</keyword>
<keyword evidence="1" id="KW-0812">Transmembrane</keyword>
<feature type="transmembrane region" description="Helical" evidence="1">
    <location>
        <begin position="33"/>
        <end position="52"/>
    </location>
</feature>
<sequence>MILLDSTVIAAAAATAAWLYFLRALLRKPLNNTLLSAWLGALCLAFSLYLGLLVYGAEAAHPLPLWARSASIAQHVFATASLYFGYTAYVHLIHGREEAGRHVVRHARLLVAAVAVMLAAAVLADPDQFTAAHVARYGDSAFAGLYLAVFTAYAGLIVTATARVSWTWSRLVDDPWIRRGLLVGTAGLVAGVLYFLLRAAFIVLAVAGRPIATKEGAAIGWLLAISVPLSFAGLTTPGWGPRLASARTWWRTYHAHRRLHPLWAELTDAFPHVRMSLEPSRFSGYLRSRFRHLDWMAAALDRWDERWSPLHRHLDLRLHLRVMQIWDARRALLDRCDPADHDRALTSRAASTLSERHRAALAEAAMLTAGLARLRTGEPGGGYHAETHPLEADLFANVAWFLRVAKYMKRGVVLSDEHSTSR</sequence>
<dbReference type="NCBIfam" id="NF042915">
    <property type="entry name" value="MAB_1171c_fam"/>
    <property type="match status" value="1"/>
</dbReference>
<evidence type="ECO:0000256" key="1">
    <source>
        <dbReference type="SAM" id="Phobius"/>
    </source>
</evidence>
<evidence type="ECO:0000313" key="3">
    <source>
        <dbReference type="EMBL" id="PRY41595.1"/>
    </source>
</evidence>
<feature type="transmembrane region" description="Helical" evidence="1">
    <location>
        <begin position="6"/>
        <end position="26"/>
    </location>
</feature>
<dbReference type="InterPro" id="IPR050039">
    <property type="entry name" value="MAB_1171c-like"/>
</dbReference>
<feature type="transmembrane region" description="Helical" evidence="1">
    <location>
        <begin position="72"/>
        <end position="94"/>
    </location>
</feature>
<dbReference type="InterPro" id="IPR046675">
    <property type="entry name" value="DUF6545"/>
</dbReference>
<reference evidence="3 4" key="1">
    <citation type="submission" date="2018-03" db="EMBL/GenBank/DDBJ databases">
        <title>Genomic Encyclopedia of Archaeal and Bacterial Type Strains, Phase II (KMG-II): from individual species to whole genera.</title>
        <authorList>
            <person name="Goeker M."/>
        </authorList>
    </citation>
    <scope>NUCLEOTIDE SEQUENCE [LARGE SCALE GENOMIC DNA]</scope>
    <source>
        <strain evidence="3 4">DSM 44720</strain>
    </source>
</reference>
<feature type="transmembrane region" description="Helical" evidence="1">
    <location>
        <begin position="218"/>
        <end position="239"/>
    </location>
</feature>
<dbReference type="AlphaFoldDB" id="A0A2T0T7E4"/>
<gene>
    <name evidence="3" type="ORF">CLV43_105353</name>
</gene>
<feature type="transmembrane region" description="Helical" evidence="1">
    <location>
        <begin position="180"/>
        <end position="206"/>
    </location>
</feature>
<proteinExistence type="predicted"/>
<evidence type="ECO:0000259" key="2">
    <source>
        <dbReference type="Pfam" id="PF20182"/>
    </source>
</evidence>
<accession>A0A2T0T7E4</accession>
<evidence type="ECO:0000313" key="4">
    <source>
        <dbReference type="Proteomes" id="UP000239494"/>
    </source>
</evidence>
<dbReference type="Pfam" id="PF20182">
    <property type="entry name" value="DUF6545"/>
    <property type="match status" value="1"/>
</dbReference>
<keyword evidence="4" id="KW-1185">Reference proteome</keyword>
<organism evidence="3 4">
    <name type="scientific">Umezawaea tangerina</name>
    <dbReference type="NCBI Taxonomy" id="84725"/>
    <lineage>
        <taxon>Bacteria</taxon>
        <taxon>Bacillati</taxon>
        <taxon>Actinomycetota</taxon>
        <taxon>Actinomycetes</taxon>
        <taxon>Pseudonocardiales</taxon>
        <taxon>Pseudonocardiaceae</taxon>
        <taxon>Umezawaea</taxon>
    </lineage>
</organism>
<feature type="domain" description="DUF6545" evidence="2">
    <location>
        <begin position="248"/>
        <end position="408"/>
    </location>
</feature>
<dbReference type="RefSeq" id="WP_106188598.1">
    <property type="nucleotide sequence ID" value="NZ_PVTF01000005.1"/>
</dbReference>
<name>A0A2T0T7E4_9PSEU</name>
<feature type="transmembrane region" description="Helical" evidence="1">
    <location>
        <begin position="106"/>
        <end position="124"/>
    </location>
</feature>
<dbReference type="EMBL" id="PVTF01000005">
    <property type="protein sequence ID" value="PRY41595.1"/>
    <property type="molecule type" value="Genomic_DNA"/>
</dbReference>
<protein>
    <recommendedName>
        <fullName evidence="2">DUF6545 domain-containing protein</fullName>
    </recommendedName>
</protein>
<dbReference type="OrthoDB" id="3685619at2"/>
<feature type="transmembrane region" description="Helical" evidence="1">
    <location>
        <begin position="144"/>
        <end position="168"/>
    </location>
</feature>
<comment type="caution">
    <text evidence="3">The sequence shown here is derived from an EMBL/GenBank/DDBJ whole genome shotgun (WGS) entry which is preliminary data.</text>
</comment>